<keyword evidence="13" id="KW-1185">Reference proteome</keyword>
<feature type="domain" description="Porphobilinogen deaminase C-terminal" evidence="11">
    <location>
        <begin position="235"/>
        <end position="304"/>
    </location>
</feature>
<sequence>MALAQTEEVLRQLKLARPQGTFEKVLFDTKGDRDTTSKLVQQGGKGGAFVSEIRDAVRRKELHAAMHSLKDIPGNEETPDLTIGAYLQRDTAHDCLVLRADRSEADLSSSAATAPLTIGSTSVRRAAFLRHIYPGCETIHFRGSVVGSEKSRLFKLDNQLPQETEDGGTVGPADALVLAASGLKRVNQDHRIERVFSTSEMLPAVGQGVVVVECRSDDYETLELLASVDHFETRQCALAERELLWILNGHCNSPIAGICEMDDGELRLRAAVMSLDGRKMIETEVSGEVALPRELGREAAFQLLGKGAGELIEASRL</sequence>
<evidence type="ECO:0000256" key="8">
    <source>
        <dbReference type="ARBA" id="ARBA00048169"/>
    </source>
</evidence>
<dbReference type="InterPro" id="IPR000860">
    <property type="entry name" value="HemC"/>
</dbReference>
<dbReference type="InterPro" id="IPR022419">
    <property type="entry name" value="Porphobilin_deaminase_cofac_BS"/>
</dbReference>
<comment type="similarity">
    <text evidence="4">Belongs to the HMBS family.</text>
</comment>
<dbReference type="UniPathway" id="UPA00251">
    <property type="reaction ID" value="UER00319"/>
</dbReference>
<comment type="caution">
    <text evidence="12">The sequence shown here is derived from an EMBL/GenBank/DDBJ whole genome shotgun (WGS) entry which is preliminary data.</text>
</comment>
<evidence type="ECO:0000256" key="6">
    <source>
        <dbReference type="ARBA" id="ARBA00022679"/>
    </source>
</evidence>
<evidence type="ECO:0000313" key="12">
    <source>
        <dbReference type="EMBL" id="ODR99386.1"/>
    </source>
</evidence>
<evidence type="ECO:0000256" key="2">
    <source>
        <dbReference type="ARBA" id="ARBA00002869"/>
    </source>
</evidence>
<dbReference type="EC" id="2.5.1.61" evidence="9"/>
<keyword evidence="6" id="KW-0808">Transferase</keyword>
<dbReference type="NCBIfam" id="TIGR00212">
    <property type="entry name" value="hemC"/>
    <property type="match status" value="1"/>
</dbReference>
<dbReference type="GO" id="GO:0004418">
    <property type="term" value="F:hydroxymethylbilane synthase activity"/>
    <property type="evidence" value="ECO:0007669"/>
    <property type="project" value="UniProtKB-UniRule"/>
</dbReference>
<comment type="pathway">
    <text evidence="3">Porphyrin-containing compound metabolism; protoporphyrin-IX biosynthesis; coproporphyrinogen-III from 5-aminolevulinate: step 2/4.</text>
</comment>
<dbReference type="Proteomes" id="UP000094501">
    <property type="component" value="Unassembled WGS sequence"/>
</dbReference>
<dbReference type="GO" id="GO:0006782">
    <property type="term" value="P:protoporphyrinogen IX biosynthetic process"/>
    <property type="evidence" value="ECO:0007669"/>
    <property type="project" value="UniProtKB-UniPathway"/>
</dbReference>
<dbReference type="PROSITE" id="PS00533">
    <property type="entry name" value="PORPHOBILINOGEN_DEAM"/>
    <property type="match status" value="1"/>
</dbReference>
<name>A0A1E3W2M5_9HYPH</name>
<dbReference type="GO" id="GO:0005737">
    <property type="term" value="C:cytoplasm"/>
    <property type="evidence" value="ECO:0007669"/>
    <property type="project" value="UniProtKB-UniRule"/>
</dbReference>
<dbReference type="InterPro" id="IPR036803">
    <property type="entry name" value="Porphobilinogen_deaminase_C_sf"/>
</dbReference>
<dbReference type="PIRSF" id="PIRSF001438">
    <property type="entry name" value="4pyrrol_synth_OHMeBilane_synth"/>
    <property type="match status" value="1"/>
</dbReference>
<evidence type="ECO:0000256" key="7">
    <source>
        <dbReference type="ARBA" id="ARBA00023244"/>
    </source>
</evidence>
<dbReference type="AlphaFoldDB" id="A0A1E3W2M5"/>
<dbReference type="Pfam" id="PF03900">
    <property type="entry name" value="Porphobil_deamC"/>
    <property type="match status" value="1"/>
</dbReference>
<evidence type="ECO:0000256" key="3">
    <source>
        <dbReference type="ARBA" id="ARBA00004735"/>
    </source>
</evidence>
<evidence type="ECO:0000256" key="5">
    <source>
        <dbReference type="ARBA" id="ARBA00011245"/>
    </source>
</evidence>
<protein>
    <recommendedName>
        <fullName evidence="9">Hydroxymethylbilane synthase</fullName>
        <ecNumber evidence="9">2.5.1.61</ecNumber>
    </recommendedName>
</protein>
<dbReference type="Gene3D" id="3.30.160.40">
    <property type="entry name" value="Porphobilinogen deaminase, C-terminal domain"/>
    <property type="match status" value="1"/>
</dbReference>
<evidence type="ECO:0000259" key="11">
    <source>
        <dbReference type="Pfam" id="PF03900"/>
    </source>
</evidence>
<organism evidence="12 13">
    <name type="scientific">Methyloceanibacter methanicus</name>
    <dbReference type="NCBI Taxonomy" id="1774968"/>
    <lineage>
        <taxon>Bacteria</taxon>
        <taxon>Pseudomonadati</taxon>
        <taxon>Pseudomonadota</taxon>
        <taxon>Alphaproteobacteria</taxon>
        <taxon>Hyphomicrobiales</taxon>
        <taxon>Hyphomicrobiaceae</taxon>
        <taxon>Methyloceanibacter</taxon>
    </lineage>
</organism>
<dbReference type="STRING" id="1774968.AUC68_05285"/>
<comment type="subunit">
    <text evidence="5">Monomer.</text>
</comment>
<accession>A0A1E3W2M5</accession>
<dbReference type="SUPFAM" id="SSF54782">
    <property type="entry name" value="Porphobilinogen deaminase (hydroxymethylbilane synthase), C-terminal domain"/>
    <property type="match status" value="1"/>
</dbReference>
<evidence type="ECO:0000256" key="1">
    <source>
        <dbReference type="ARBA" id="ARBA00001916"/>
    </source>
</evidence>
<reference evidence="12 13" key="1">
    <citation type="journal article" date="2016" name="Environ. Microbiol.">
        <title>New Methyloceanibacter diversity from North Sea sediments includes methanotroph containing solely the soluble methane monooxygenase.</title>
        <authorList>
            <person name="Vekeman B."/>
            <person name="Kerckhof F.M."/>
            <person name="Cremers G."/>
            <person name="de Vos P."/>
            <person name="Vandamme P."/>
            <person name="Boon N."/>
            <person name="Op den Camp H.J."/>
            <person name="Heylen K."/>
        </authorList>
    </citation>
    <scope>NUCLEOTIDE SEQUENCE [LARGE SCALE GENOMIC DNA]</scope>
    <source>
        <strain evidence="12 13">R-67174</strain>
    </source>
</reference>
<dbReference type="PANTHER" id="PTHR11557:SF0">
    <property type="entry name" value="PORPHOBILINOGEN DEAMINASE"/>
    <property type="match status" value="1"/>
</dbReference>
<dbReference type="SUPFAM" id="SSF53850">
    <property type="entry name" value="Periplasmic binding protein-like II"/>
    <property type="match status" value="1"/>
</dbReference>
<comment type="cofactor">
    <cofactor evidence="1">
        <name>dipyrromethane</name>
        <dbReference type="ChEBI" id="CHEBI:60342"/>
    </cofactor>
</comment>
<evidence type="ECO:0000259" key="10">
    <source>
        <dbReference type="Pfam" id="PF01379"/>
    </source>
</evidence>
<dbReference type="InterPro" id="IPR022417">
    <property type="entry name" value="Porphobilin_deaminase_N"/>
</dbReference>
<dbReference type="EMBL" id="LPWG01000011">
    <property type="protein sequence ID" value="ODR99386.1"/>
    <property type="molecule type" value="Genomic_DNA"/>
</dbReference>
<dbReference type="InterPro" id="IPR022418">
    <property type="entry name" value="Porphobilinogen_deaminase_C"/>
</dbReference>
<gene>
    <name evidence="12" type="ORF">AUC68_05285</name>
</gene>
<evidence type="ECO:0000256" key="9">
    <source>
        <dbReference type="NCBIfam" id="TIGR00212"/>
    </source>
</evidence>
<comment type="catalytic activity">
    <reaction evidence="8">
        <text>4 porphobilinogen + H2O = hydroxymethylbilane + 4 NH4(+)</text>
        <dbReference type="Rhea" id="RHEA:13185"/>
        <dbReference type="ChEBI" id="CHEBI:15377"/>
        <dbReference type="ChEBI" id="CHEBI:28938"/>
        <dbReference type="ChEBI" id="CHEBI:57845"/>
        <dbReference type="ChEBI" id="CHEBI:58126"/>
        <dbReference type="EC" id="2.5.1.61"/>
    </reaction>
</comment>
<keyword evidence="7" id="KW-0627">Porphyrin biosynthesis</keyword>
<evidence type="ECO:0000313" key="13">
    <source>
        <dbReference type="Proteomes" id="UP000094501"/>
    </source>
</evidence>
<dbReference type="PANTHER" id="PTHR11557">
    <property type="entry name" value="PORPHOBILINOGEN DEAMINASE"/>
    <property type="match status" value="1"/>
</dbReference>
<dbReference type="Gene3D" id="3.40.190.10">
    <property type="entry name" value="Periplasmic binding protein-like II"/>
    <property type="match status" value="2"/>
</dbReference>
<dbReference type="Pfam" id="PF01379">
    <property type="entry name" value="Porphobil_deam"/>
    <property type="match status" value="1"/>
</dbReference>
<proteinExistence type="inferred from homology"/>
<evidence type="ECO:0000256" key="4">
    <source>
        <dbReference type="ARBA" id="ARBA00005638"/>
    </source>
</evidence>
<comment type="function">
    <text evidence="2">Tetrapolymerization of the monopyrrole PBG into the hydroxymethylbilane pre-uroporphyrinogen in several discrete steps.</text>
</comment>
<feature type="domain" description="Porphobilinogen deaminase N-terminal" evidence="10">
    <location>
        <begin position="1"/>
        <end position="222"/>
    </location>
</feature>